<dbReference type="PANTHER" id="PTHR11257">
    <property type="entry name" value="CHEMOSENSORY PROTEIN-RELATED"/>
    <property type="match status" value="1"/>
</dbReference>
<feature type="transmembrane region" description="Helical" evidence="1">
    <location>
        <begin position="6"/>
        <end position="24"/>
    </location>
</feature>
<keyword evidence="1" id="KW-0812">Transmembrane</keyword>
<organism evidence="2">
    <name type="scientific">Glyphodes pyloalis</name>
    <name type="common">Lesser mulberry snout moth</name>
    <dbReference type="NCBI Taxonomy" id="1242752"/>
    <lineage>
        <taxon>Eukaryota</taxon>
        <taxon>Metazoa</taxon>
        <taxon>Ecdysozoa</taxon>
        <taxon>Arthropoda</taxon>
        <taxon>Hexapoda</taxon>
        <taxon>Insecta</taxon>
        <taxon>Pterygota</taxon>
        <taxon>Neoptera</taxon>
        <taxon>Endopterygota</taxon>
        <taxon>Lepidoptera</taxon>
        <taxon>Glossata</taxon>
        <taxon>Ditrysia</taxon>
        <taxon>Pyraloidea</taxon>
        <taxon>Crambidae</taxon>
        <taxon>Spilomelinae</taxon>
        <taxon>Glyphodes</taxon>
    </lineage>
</organism>
<name>A0A6M3GTW4_GLYPY</name>
<dbReference type="EMBL" id="MK819427">
    <property type="protein sequence ID" value="QIJ45722.1"/>
    <property type="molecule type" value="mRNA"/>
</dbReference>
<evidence type="ECO:0000256" key="1">
    <source>
        <dbReference type="SAM" id="Phobius"/>
    </source>
</evidence>
<gene>
    <name evidence="2" type="primary">CSP16</name>
</gene>
<dbReference type="SUPFAM" id="SSF100910">
    <property type="entry name" value="Chemosensory protein Csp2"/>
    <property type="match status" value="1"/>
</dbReference>
<dbReference type="InterPro" id="IPR036682">
    <property type="entry name" value="OS_D_A10/PebIII_sf"/>
</dbReference>
<proteinExistence type="evidence at transcript level"/>
<keyword evidence="1" id="KW-0472">Membrane</keyword>
<reference evidence="2" key="1">
    <citation type="submission" date="2019-04" db="EMBL/GenBank/DDBJ databases">
        <authorList>
            <person name="Sheng S."/>
        </authorList>
    </citation>
    <scope>NUCLEOTIDE SEQUENCE</scope>
</reference>
<dbReference type="Pfam" id="PF03392">
    <property type="entry name" value="OS-D"/>
    <property type="match status" value="1"/>
</dbReference>
<dbReference type="AlphaFoldDB" id="A0A6M3GTW4"/>
<dbReference type="Gene3D" id="1.10.2080.10">
    <property type="entry name" value="Insect odorant-binding protein A10/Ejaculatory bulb-specific protein 3"/>
    <property type="match status" value="1"/>
</dbReference>
<keyword evidence="1" id="KW-1133">Transmembrane helix</keyword>
<dbReference type="PANTHER" id="PTHR11257:SF9">
    <property type="entry name" value="CHEMOSENSORY PROTEIN 13"/>
    <property type="match status" value="1"/>
</dbReference>
<evidence type="ECO:0000313" key="2">
    <source>
        <dbReference type="EMBL" id="QIJ45722.1"/>
    </source>
</evidence>
<accession>A0A6M3GTW4</accession>
<sequence length="131" mass="15127">MTDSRSVVKISLFLQAFCLMFVLGTQQKFYDSKYDYFDIDSLVQNPRLLRNYMDCFLDKGPCTPIGRVFKIALPEVIATSCSKCTPAQRSFAKRTFGAFRRDLPELNEELKKHLDPGNKHFDKFEKTIVNA</sequence>
<protein>
    <submittedName>
        <fullName evidence="2">Chemosensory protein</fullName>
    </submittedName>
</protein>
<dbReference type="InterPro" id="IPR005055">
    <property type="entry name" value="A10/PebIII"/>
</dbReference>